<evidence type="ECO:0000256" key="12">
    <source>
        <dbReference type="PROSITE-ProRule" id="PRU00804"/>
    </source>
</evidence>
<dbReference type="GO" id="GO:0044613">
    <property type="term" value="C:nuclear pore central transport channel"/>
    <property type="evidence" value="ECO:0007669"/>
    <property type="project" value="TreeGrafter"/>
</dbReference>
<reference evidence="16" key="1">
    <citation type="submission" date="2015-01" db="EMBL/GenBank/DDBJ databases">
        <authorList>
            <person name="Aksoy S."/>
            <person name="Warren W."/>
            <person name="Wilson R.K."/>
        </authorList>
    </citation>
    <scope>NUCLEOTIDE SEQUENCE [LARGE SCALE GENOMIC DNA]</scope>
    <source>
        <strain evidence="16">IAEA</strain>
    </source>
</reference>
<dbReference type="GO" id="GO:0017056">
    <property type="term" value="F:structural constituent of nuclear pore"/>
    <property type="evidence" value="ECO:0007669"/>
    <property type="project" value="TreeGrafter"/>
</dbReference>
<evidence type="ECO:0000256" key="3">
    <source>
        <dbReference type="ARBA" id="ARBA00016439"/>
    </source>
</evidence>
<evidence type="ECO:0000256" key="11">
    <source>
        <dbReference type="ARBA" id="ARBA00030250"/>
    </source>
</evidence>
<dbReference type="STRING" id="67801.A0A1B0C4G3"/>
<reference evidence="15" key="2">
    <citation type="submission" date="2020-05" db="UniProtKB">
        <authorList>
            <consortium name="EnsemblMetazoa"/>
        </authorList>
    </citation>
    <scope>IDENTIFICATION</scope>
    <source>
        <strain evidence="15">IAEA</strain>
    </source>
</reference>
<dbReference type="FunFam" id="3.30.70.330:FF:000095">
    <property type="entry name" value="Putative Nucleoporin NUP53"/>
    <property type="match status" value="1"/>
</dbReference>
<dbReference type="CDD" id="cd12441">
    <property type="entry name" value="RRM_Nup53_like"/>
    <property type="match status" value="1"/>
</dbReference>
<dbReference type="InterPro" id="IPR035979">
    <property type="entry name" value="RBD_domain_sf"/>
</dbReference>
<evidence type="ECO:0000259" key="14">
    <source>
        <dbReference type="PROSITE" id="PS51472"/>
    </source>
</evidence>
<sequence length="291" mass="32805">MKQINLENIRSSLPSNFCFPNFLKGEQKNSETSRNTRPPIKNTGSNVSCDLSDTRDRNRATSNESGQDYKSILETKTTSDCKQTICSQQNFHNYIEPEKNHNIGGPHAQGLFDALLNDNNEIVKLKRAYNDSFNLSSKNRRPPTRAYTTDLNVSPHCRRLWVTVYGFPATAVSLILHHFAQCGTIVDNVLPSSYSNWIHLKYSSQLECEKALAYNGIIFANNLMIGVTECKNENVVGKENLYENTTESMKMQSLAEACKNAQCENPAFTNVGTANRDSRLLNKALDLFFGW</sequence>
<keyword evidence="8 12" id="KW-0906">Nuclear pore complex</keyword>
<dbReference type="InterPro" id="IPR012677">
    <property type="entry name" value="Nucleotide-bd_a/b_plait_sf"/>
</dbReference>
<evidence type="ECO:0000256" key="9">
    <source>
        <dbReference type="ARBA" id="ARBA00023242"/>
    </source>
</evidence>
<keyword evidence="9 12" id="KW-0539">Nucleus</keyword>
<keyword evidence="7" id="KW-0811">Translocation</keyword>
<dbReference type="AlphaFoldDB" id="A0A1B0C4G3"/>
<dbReference type="PANTHER" id="PTHR21527">
    <property type="entry name" value="NUCLEOPORIN NUP35"/>
    <property type="match status" value="1"/>
</dbReference>
<dbReference type="Gene3D" id="3.30.70.330">
    <property type="match status" value="1"/>
</dbReference>
<dbReference type="GO" id="GO:0005543">
    <property type="term" value="F:phospholipid binding"/>
    <property type="evidence" value="ECO:0007669"/>
    <property type="project" value="TreeGrafter"/>
</dbReference>
<keyword evidence="4 12" id="KW-0813">Transport</keyword>
<dbReference type="SUPFAM" id="SSF54928">
    <property type="entry name" value="RNA-binding domain, RBD"/>
    <property type="match status" value="1"/>
</dbReference>
<evidence type="ECO:0000256" key="8">
    <source>
        <dbReference type="ARBA" id="ARBA00023132"/>
    </source>
</evidence>
<evidence type="ECO:0000256" key="5">
    <source>
        <dbReference type="ARBA" id="ARBA00022816"/>
    </source>
</evidence>
<proteinExistence type="inferred from homology"/>
<dbReference type="GO" id="GO:0003676">
    <property type="term" value="F:nucleic acid binding"/>
    <property type="evidence" value="ECO:0007669"/>
    <property type="project" value="InterPro"/>
</dbReference>
<organism evidence="15 16">
    <name type="scientific">Glossina palpalis gambiensis</name>
    <dbReference type="NCBI Taxonomy" id="67801"/>
    <lineage>
        <taxon>Eukaryota</taxon>
        <taxon>Metazoa</taxon>
        <taxon>Ecdysozoa</taxon>
        <taxon>Arthropoda</taxon>
        <taxon>Hexapoda</taxon>
        <taxon>Insecta</taxon>
        <taxon>Pterygota</taxon>
        <taxon>Neoptera</taxon>
        <taxon>Endopterygota</taxon>
        <taxon>Diptera</taxon>
        <taxon>Brachycera</taxon>
        <taxon>Muscomorpha</taxon>
        <taxon>Hippoboscoidea</taxon>
        <taxon>Glossinidae</taxon>
        <taxon>Glossina</taxon>
    </lineage>
</organism>
<dbReference type="PROSITE" id="PS51472">
    <property type="entry name" value="RRM_NUP35"/>
    <property type="match status" value="1"/>
</dbReference>
<dbReference type="PANTHER" id="PTHR21527:SF6">
    <property type="entry name" value="NUCLEOPORIN NUP35"/>
    <property type="match status" value="1"/>
</dbReference>
<evidence type="ECO:0000256" key="6">
    <source>
        <dbReference type="ARBA" id="ARBA00022927"/>
    </source>
</evidence>
<accession>A0A1B0C4G3</accession>
<name>A0A1B0C4G3_9MUSC</name>
<dbReference type="EMBL" id="JXJN01025440">
    <property type="status" value="NOT_ANNOTATED_CDS"/>
    <property type="molecule type" value="Genomic_DNA"/>
</dbReference>
<dbReference type="GO" id="GO:0044615">
    <property type="term" value="C:nuclear pore nuclear basket"/>
    <property type="evidence" value="ECO:0007669"/>
    <property type="project" value="TreeGrafter"/>
</dbReference>
<evidence type="ECO:0000256" key="2">
    <source>
        <dbReference type="ARBA" id="ARBA00009454"/>
    </source>
</evidence>
<keyword evidence="6" id="KW-0653">Protein transport</keyword>
<comment type="similarity">
    <text evidence="2">Belongs to the Nup35 family.</text>
</comment>
<keyword evidence="16" id="KW-1185">Reference proteome</keyword>
<evidence type="ECO:0000313" key="15">
    <source>
        <dbReference type="EnsemblMetazoa" id="GPPI048869-PA"/>
    </source>
</evidence>
<keyword evidence="5 12" id="KW-0509">mRNA transport</keyword>
<feature type="compositionally biased region" description="Polar residues" evidence="13">
    <location>
        <begin position="32"/>
        <end position="51"/>
    </location>
</feature>
<dbReference type="VEuPathDB" id="VectorBase:GPPI048869"/>
<dbReference type="InterPro" id="IPR007846">
    <property type="entry name" value="RRM_NUP35_dom"/>
</dbReference>
<evidence type="ECO:0000256" key="4">
    <source>
        <dbReference type="ARBA" id="ARBA00022448"/>
    </source>
</evidence>
<protein>
    <recommendedName>
        <fullName evidence="3">Nucleoporin NUP35</fullName>
    </recommendedName>
    <alternativeName>
        <fullName evidence="11">35 kDa nucleoporin</fullName>
    </alternativeName>
    <alternativeName>
        <fullName evidence="10">Nucleoporin NUP53</fullName>
    </alternativeName>
</protein>
<feature type="region of interest" description="Disordered" evidence="13">
    <location>
        <begin position="27"/>
        <end position="68"/>
    </location>
</feature>
<comment type="subcellular location">
    <subcellularLocation>
        <location evidence="1">Nucleus</location>
        <location evidence="1">Nuclear pore complex</location>
    </subcellularLocation>
</comment>
<dbReference type="Pfam" id="PF05172">
    <property type="entry name" value="RRM_Nup35"/>
    <property type="match status" value="1"/>
</dbReference>
<evidence type="ECO:0000256" key="10">
    <source>
        <dbReference type="ARBA" id="ARBA00029997"/>
    </source>
</evidence>
<dbReference type="Proteomes" id="UP000092460">
    <property type="component" value="Unassembled WGS sequence"/>
</dbReference>
<evidence type="ECO:0000256" key="1">
    <source>
        <dbReference type="ARBA" id="ARBA00004567"/>
    </source>
</evidence>
<dbReference type="EnsemblMetazoa" id="GPPI048869-RA">
    <property type="protein sequence ID" value="GPPI048869-PA"/>
    <property type="gene ID" value="GPPI048869"/>
</dbReference>
<evidence type="ECO:0000256" key="13">
    <source>
        <dbReference type="SAM" id="MobiDB-lite"/>
    </source>
</evidence>
<evidence type="ECO:0000256" key="7">
    <source>
        <dbReference type="ARBA" id="ARBA00023010"/>
    </source>
</evidence>
<dbReference type="GO" id="GO:0006607">
    <property type="term" value="P:NLS-bearing protein import into nucleus"/>
    <property type="evidence" value="ECO:0007669"/>
    <property type="project" value="TreeGrafter"/>
</dbReference>
<evidence type="ECO:0000313" key="16">
    <source>
        <dbReference type="Proteomes" id="UP000092460"/>
    </source>
</evidence>
<dbReference type="GO" id="GO:0051028">
    <property type="term" value="P:mRNA transport"/>
    <property type="evidence" value="ECO:0007669"/>
    <property type="project" value="UniProtKB-UniRule"/>
</dbReference>
<feature type="domain" description="RRM Nup35-type" evidence="14">
    <location>
        <begin position="156"/>
        <end position="237"/>
    </location>
</feature>
<dbReference type="GO" id="GO:0006999">
    <property type="term" value="P:nuclear pore organization"/>
    <property type="evidence" value="ECO:0007669"/>
    <property type="project" value="TreeGrafter"/>
</dbReference>